<dbReference type="Pfam" id="PF03936">
    <property type="entry name" value="Terpene_synth_C"/>
    <property type="match status" value="1"/>
</dbReference>
<comment type="caution">
    <text evidence="3">The sequence shown here is derived from an EMBL/GenBank/DDBJ whole genome shotgun (WGS) entry which is preliminary data.</text>
</comment>
<dbReference type="SUPFAM" id="SSF48576">
    <property type="entry name" value="Terpenoid synthases"/>
    <property type="match status" value="1"/>
</dbReference>
<keyword evidence="1" id="KW-0479">Metal-binding</keyword>
<dbReference type="Gene3D" id="1.10.600.10">
    <property type="entry name" value="Farnesyl Diphosphate Synthase"/>
    <property type="match status" value="2"/>
</dbReference>
<evidence type="ECO:0000313" key="4">
    <source>
        <dbReference type="Proteomes" id="UP001237642"/>
    </source>
</evidence>
<accession>A0AAD8MAT6</accession>
<evidence type="ECO:0000256" key="1">
    <source>
        <dbReference type="ARBA" id="ARBA00022723"/>
    </source>
</evidence>
<proteinExistence type="predicted"/>
<reference evidence="3" key="1">
    <citation type="submission" date="2023-02" db="EMBL/GenBank/DDBJ databases">
        <title>Genome of toxic invasive species Heracleum sosnowskyi carries increased number of genes despite the absence of recent whole-genome duplications.</title>
        <authorList>
            <person name="Schelkunov M."/>
            <person name="Shtratnikova V."/>
            <person name="Makarenko M."/>
            <person name="Klepikova A."/>
            <person name="Omelchenko D."/>
            <person name="Novikova G."/>
            <person name="Obukhova E."/>
            <person name="Bogdanov V."/>
            <person name="Penin A."/>
            <person name="Logacheva M."/>
        </authorList>
    </citation>
    <scope>NUCLEOTIDE SEQUENCE</scope>
    <source>
        <strain evidence="3">Hsosn_3</strain>
        <tissue evidence="3">Leaf</tissue>
    </source>
</reference>
<dbReference type="EMBL" id="JAUIZM010000008">
    <property type="protein sequence ID" value="KAK1368640.1"/>
    <property type="molecule type" value="Genomic_DNA"/>
</dbReference>
<dbReference type="InterPro" id="IPR005630">
    <property type="entry name" value="Terpene_synthase_metal-bd"/>
</dbReference>
<dbReference type="PANTHER" id="PTHR31225">
    <property type="entry name" value="OS04G0344100 PROTEIN-RELATED"/>
    <property type="match status" value="1"/>
</dbReference>
<dbReference type="InterPro" id="IPR008949">
    <property type="entry name" value="Isoprenoid_synthase_dom_sf"/>
</dbReference>
<dbReference type="GO" id="GO:0000287">
    <property type="term" value="F:magnesium ion binding"/>
    <property type="evidence" value="ECO:0007669"/>
    <property type="project" value="InterPro"/>
</dbReference>
<evidence type="ECO:0000313" key="3">
    <source>
        <dbReference type="EMBL" id="KAK1368640.1"/>
    </source>
</evidence>
<keyword evidence="4" id="KW-1185">Reference proteome</keyword>
<gene>
    <name evidence="3" type="ORF">POM88_034732</name>
</gene>
<reference evidence="3" key="2">
    <citation type="submission" date="2023-05" db="EMBL/GenBank/DDBJ databases">
        <authorList>
            <person name="Schelkunov M.I."/>
        </authorList>
    </citation>
    <scope>NUCLEOTIDE SEQUENCE</scope>
    <source>
        <strain evidence="3">Hsosn_3</strain>
        <tissue evidence="3">Leaf</tissue>
    </source>
</reference>
<protein>
    <recommendedName>
        <fullName evidence="2">Terpene synthase metal-binding domain-containing protein</fullName>
    </recommendedName>
</protein>
<sequence length="193" mass="22167">MPIGMPLGRLVTGTLPSTQIWQRTMAKSVELIGMYDDVYDVDGKLDELELFTEVNHNIDILPHQGKWINDLFKRYLVELRWYHSGYQPTLEEYLRNTFVTVAGPIVALYAYIYIANPINKEDLEFIEDFSDIIRLAYEIFRISDDYGTCGPEQAKGDVPSSVQCYMSDAGVSEGVSYERAHEEFDEEEMVANK</sequence>
<evidence type="ECO:0000259" key="2">
    <source>
        <dbReference type="Pfam" id="PF03936"/>
    </source>
</evidence>
<dbReference type="AlphaFoldDB" id="A0AAD8MAT6"/>
<feature type="domain" description="Terpene synthase metal-binding" evidence="2">
    <location>
        <begin position="59"/>
        <end position="186"/>
    </location>
</feature>
<name>A0AAD8MAT6_9APIA</name>
<dbReference type="InterPro" id="IPR050148">
    <property type="entry name" value="Terpene_synthase-like"/>
</dbReference>
<organism evidence="3 4">
    <name type="scientific">Heracleum sosnowskyi</name>
    <dbReference type="NCBI Taxonomy" id="360622"/>
    <lineage>
        <taxon>Eukaryota</taxon>
        <taxon>Viridiplantae</taxon>
        <taxon>Streptophyta</taxon>
        <taxon>Embryophyta</taxon>
        <taxon>Tracheophyta</taxon>
        <taxon>Spermatophyta</taxon>
        <taxon>Magnoliopsida</taxon>
        <taxon>eudicotyledons</taxon>
        <taxon>Gunneridae</taxon>
        <taxon>Pentapetalae</taxon>
        <taxon>asterids</taxon>
        <taxon>campanulids</taxon>
        <taxon>Apiales</taxon>
        <taxon>Apiaceae</taxon>
        <taxon>Apioideae</taxon>
        <taxon>apioid superclade</taxon>
        <taxon>Tordylieae</taxon>
        <taxon>Tordyliinae</taxon>
        <taxon>Heracleum</taxon>
    </lineage>
</organism>
<dbReference type="GO" id="GO:0010333">
    <property type="term" value="F:terpene synthase activity"/>
    <property type="evidence" value="ECO:0007669"/>
    <property type="project" value="InterPro"/>
</dbReference>
<dbReference type="GO" id="GO:0016114">
    <property type="term" value="P:terpenoid biosynthetic process"/>
    <property type="evidence" value="ECO:0007669"/>
    <property type="project" value="InterPro"/>
</dbReference>
<dbReference type="Proteomes" id="UP001237642">
    <property type="component" value="Unassembled WGS sequence"/>
</dbReference>